<dbReference type="PROSITE" id="PS00676">
    <property type="entry name" value="SIGMA54_INTERACT_2"/>
    <property type="match status" value="1"/>
</dbReference>
<feature type="domain" description="Response regulatory" evidence="5">
    <location>
        <begin position="3"/>
        <end position="117"/>
    </location>
</feature>
<dbReference type="SUPFAM" id="SSF52540">
    <property type="entry name" value="P-loop containing nucleoside triphosphate hydrolases"/>
    <property type="match status" value="1"/>
</dbReference>
<keyword evidence="1" id="KW-0547">Nucleotide-binding</keyword>
<dbReference type="SUPFAM" id="SSF52172">
    <property type="entry name" value="CheY-like"/>
    <property type="match status" value="1"/>
</dbReference>
<dbReference type="Pfam" id="PF00072">
    <property type="entry name" value="Response_reg"/>
    <property type="match status" value="1"/>
</dbReference>
<dbReference type="InterPro" id="IPR003593">
    <property type="entry name" value="AAA+_ATPase"/>
</dbReference>
<evidence type="ECO:0000259" key="5">
    <source>
        <dbReference type="PROSITE" id="PS50110"/>
    </source>
</evidence>
<dbReference type="InterPro" id="IPR001789">
    <property type="entry name" value="Sig_transdc_resp-reg_receiver"/>
</dbReference>
<dbReference type="STRING" id="52560.SAMN04488082_12922"/>
<dbReference type="FunFam" id="3.40.50.300:FF:000006">
    <property type="entry name" value="DNA-binding transcriptional regulator NtrC"/>
    <property type="match status" value="1"/>
</dbReference>
<dbReference type="InterPro" id="IPR011006">
    <property type="entry name" value="CheY-like_superfamily"/>
</dbReference>
<dbReference type="SMART" id="SM00382">
    <property type="entry name" value="AAA"/>
    <property type="match status" value="1"/>
</dbReference>
<evidence type="ECO:0000256" key="3">
    <source>
        <dbReference type="PROSITE-ProRule" id="PRU00169"/>
    </source>
</evidence>
<keyword evidence="3" id="KW-0597">Phosphoprotein</keyword>
<evidence type="ECO:0000256" key="2">
    <source>
        <dbReference type="ARBA" id="ARBA00022840"/>
    </source>
</evidence>
<dbReference type="Gene3D" id="3.40.50.2300">
    <property type="match status" value="1"/>
</dbReference>
<dbReference type="InterPro" id="IPR025943">
    <property type="entry name" value="Sigma_54_int_dom_ATP-bd_2"/>
</dbReference>
<dbReference type="GO" id="GO:0005524">
    <property type="term" value="F:ATP binding"/>
    <property type="evidence" value="ECO:0007669"/>
    <property type="project" value="UniProtKB-KW"/>
</dbReference>
<dbReference type="CDD" id="cd00009">
    <property type="entry name" value="AAA"/>
    <property type="match status" value="1"/>
</dbReference>
<reference evidence="7" key="1">
    <citation type="submission" date="2016-10" db="EMBL/GenBank/DDBJ databases">
        <authorList>
            <person name="Varghese N."/>
            <person name="Submissions S."/>
        </authorList>
    </citation>
    <scope>NUCLEOTIDE SEQUENCE [LARGE SCALE GENOMIC DNA]</scope>
    <source>
        <strain evidence="7">DSM 5918</strain>
    </source>
</reference>
<evidence type="ECO:0000259" key="4">
    <source>
        <dbReference type="PROSITE" id="PS50045"/>
    </source>
</evidence>
<evidence type="ECO:0000313" key="7">
    <source>
        <dbReference type="Proteomes" id="UP000198635"/>
    </source>
</evidence>
<feature type="modified residue" description="4-aspartylphosphate" evidence="3">
    <location>
        <position position="52"/>
    </location>
</feature>
<dbReference type="InterPro" id="IPR002078">
    <property type="entry name" value="Sigma_54_int"/>
</dbReference>
<dbReference type="SUPFAM" id="SSF46689">
    <property type="entry name" value="Homeodomain-like"/>
    <property type="match status" value="1"/>
</dbReference>
<keyword evidence="7" id="KW-1185">Reference proteome</keyword>
<keyword evidence="2" id="KW-0067">ATP-binding</keyword>
<evidence type="ECO:0000313" key="6">
    <source>
        <dbReference type="EMBL" id="SFK50718.1"/>
    </source>
</evidence>
<dbReference type="InterPro" id="IPR058031">
    <property type="entry name" value="AAA_lid_NorR"/>
</dbReference>
<proteinExistence type="predicted"/>
<evidence type="ECO:0000256" key="1">
    <source>
        <dbReference type="ARBA" id="ARBA00022741"/>
    </source>
</evidence>
<gene>
    <name evidence="6" type="ORF">SAMN04488082_12922</name>
</gene>
<dbReference type="PROSITE" id="PS50110">
    <property type="entry name" value="RESPONSE_REGULATORY"/>
    <property type="match status" value="1"/>
</dbReference>
<name>A0A1I4A303_9BACT</name>
<accession>A0A1I4A303</accession>
<dbReference type="SMART" id="SM00448">
    <property type="entry name" value="REC"/>
    <property type="match status" value="1"/>
</dbReference>
<dbReference type="Gene3D" id="3.40.50.300">
    <property type="entry name" value="P-loop containing nucleotide triphosphate hydrolases"/>
    <property type="match status" value="1"/>
</dbReference>
<dbReference type="GO" id="GO:0000160">
    <property type="term" value="P:phosphorelay signal transduction system"/>
    <property type="evidence" value="ECO:0007669"/>
    <property type="project" value="InterPro"/>
</dbReference>
<dbReference type="Pfam" id="PF00158">
    <property type="entry name" value="Sigma54_activat"/>
    <property type="match status" value="1"/>
</dbReference>
<feature type="domain" description="Sigma-54 factor interaction" evidence="4">
    <location>
        <begin position="137"/>
        <end position="365"/>
    </location>
</feature>
<dbReference type="InterPro" id="IPR009057">
    <property type="entry name" value="Homeodomain-like_sf"/>
</dbReference>
<dbReference type="CDD" id="cd00156">
    <property type="entry name" value="REC"/>
    <property type="match status" value="1"/>
</dbReference>
<dbReference type="RefSeq" id="WP_177193268.1">
    <property type="nucleotide sequence ID" value="NZ_FORX01000029.1"/>
</dbReference>
<dbReference type="PROSITE" id="PS50045">
    <property type="entry name" value="SIGMA54_INTERACT_4"/>
    <property type="match status" value="1"/>
</dbReference>
<organism evidence="6 7">
    <name type="scientific">Desulfomicrobium apsheronum</name>
    <dbReference type="NCBI Taxonomy" id="52560"/>
    <lineage>
        <taxon>Bacteria</taxon>
        <taxon>Pseudomonadati</taxon>
        <taxon>Thermodesulfobacteriota</taxon>
        <taxon>Desulfovibrionia</taxon>
        <taxon>Desulfovibrionales</taxon>
        <taxon>Desulfomicrobiaceae</taxon>
        <taxon>Desulfomicrobium</taxon>
    </lineage>
</organism>
<dbReference type="Proteomes" id="UP000198635">
    <property type="component" value="Unassembled WGS sequence"/>
</dbReference>
<dbReference type="Gene3D" id="1.10.8.60">
    <property type="match status" value="1"/>
</dbReference>
<dbReference type="PANTHER" id="PTHR32071:SF113">
    <property type="entry name" value="ALGINATE BIOSYNTHESIS TRANSCRIPTIONAL REGULATORY PROTEIN ALGB"/>
    <property type="match status" value="1"/>
</dbReference>
<sequence length="478" mass="53335">MANILIIDDDQDFSRSFQRIIERIGHPCQVAQTIKDAFDRLQGMDCDLIFLDVNLPDGNGLAHIKQFQSFPSLPEVVILTGDGDSDGATLAIANGAWDYVGKPISLNNIMLILQRTIAYRASKEQNRGPRKVKRSAIIGESPAIMDCLEVMGKAADSKSNVIITGETGTGKELFARGIHENGSTPGKLVVIDCTNLSTHLAESTLFGHTKGSFTSAHEARDGLFKLANNGTVFLDEIGELSLELQKSLLRVLQEHKFRPIGSEKEVSSNFRVIAATNRDLRLMVEQGLFRNDLYYRLNGHQIEIPPLRSRKEDILLLAEYYAEKICRESSISPKTLTPEFLNALHAYQWPGNVREFVNTMAVAIDNCQDEPSLYSHHLPVDVRISIARNSFRHNPDKEQPTLLEPGRIHGAIPLPFSPGDDLPPLREVREIVVGHLENTYMRQLLGLCANDVPTACERSGLSRARLYELLKKHSIRLK</sequence>
<dbReference type="InterPro" id="IPR025662">
    <property type="entry name" value="Sigma_54_int_dom_ATP-bd_1"/>
</dbReference>
<dbReference type="AlphaFoldDB" id="A0A1I4A303"/>
<dbReference type="Pfam" id="PF25601">
    <property type="entry name" value="AAA_lid_14"/>
    <property type="match status" value="1"/>
</dbReference>
<dbReference type="GO" id="GO:0006355">
    <property type="term" value="P:regulation of DNA-templated transcription"/>
    <property type="evidence" value="ECO:0007669"/>
    <property type="project" value="InterPro"/>
</dbReference>
<dbReference type="EMBL" id="FORX01000029">
    <property type="protein sequence ID" value="SFK50718.1"/>
    <property type="molecule type" value="Genomic_DNA"/>
</dbReference>
<dbReference type="PANTHER" id="PTHR32071">
    <property type="entry name" value="TRANSCRIPTIONAL REGULATORY PROTEIN"/>
    <property type="match status" value="1"/>
</dbReference>
<dbReference type="PROSITE" id="PS00675">
    <property type="entry name" value="SIGMA54_INTERACT_1"/>
    <property type="match status" value="1"/>
</dbReference>
<protein>
    <submittedName>
        <fullName evidence="6">Two-component system, NtrC family, response regulator</fullName>
    </submittedName>
</protein>
<dbReference type="InterPro" id="IPR027417">
    <property type="entry name" value="P-loop_NTPase"/>
</dbReference>